<accession>A0A6J7G7Z1</accession>
<reference evidence="7" key="1">
    <citation type="submission" date="2020-05" db="EMBL/GenBank/DDBJ databases">
        <authorList>
            <person name="Chiriac C."/>
            <person name="Salcher M."/>
            <person name="Ghai R."/>
            <person name="Kavagutti S V."/>
        </authorList>
    </citation>
    <scope>NUCLEOTIDE SEQUENCE</scope>
</reference>
<keyword evidence="2" id="KW-0812">Transmembrane</keyword>
<dbReference type="EMBL" id="CAEZZP010000193">
    <property type="protein sequence ID" value="CAB4788838.1"/>
    <property type="molecule type" value="Genomic_DNA"/>
</dbReference>
<evidence type="ECO:0000256" key="1">
    <source>
        <dbReference type="SAM" id="MobiDB-lite"/>
    </source>
</evidence>
<feature type="compositionally biased region" description="Polar residues" evidence="1">
    <location>
        <begin position="1"/>
        <end position="12"/>
    </location>
</feature>
<dbReference type="EMBL" id="CAFBLJ010000096">
    <property type="protein sequence ID" value="CAB4879167.1"/>
    <property type="molecule type" value="Genomic_DNA"/>
</dbReference>
<organism evidence="7">
    <name type="scientific">freshwater metagenome</name>
    <dbReference type="NCBI Taxonomy" id="449393"/>
    <lineage>
        <taxon>unclassified sequences</taxon>
        <taxon>metagenomes</taxon>
        <taxon>ecological metagenomes</taxon>
    </lineage>
</organism>
<dbReference type="EMBL" id="CAFBMF010000073">
    <property type="protein sequence ID" value="CAB4904522.1"/>
    <property type="molecule type" value="Genomic_DNA"/>
</dbReference>
<feature type="compositionally biased region" description="Basic residues" evidence="1">
    <location>
        <begin position="15"/>
        <end position="25"/>
    </location>
</feature>
<sequence>MARGNKTSSIPRSPSRLRKATKKGATKTARAKLAAVSDLTRPTPRSERIVPKFLGRAALLVGFLVVVFSFGNSFLVLPLTSWFGQRTEIDSRQTELDTIKKATDELQTEVDRLKTPDGIQDAAREELGFVVAGEARQQIVGDSAAPIDLPAGWPYDLVTQIISVKVNEAAAKAAVEAAKNAPEVPVSLATSISTP</sequence>
<dbReference type="EMBL" id="CAFAAL010000088">
    <property type="protein sequence ID" value="CAB4807714.1"/>
    <property type="molecule type" value="Genomic_DNA"/>
</dbReference>
<evidence type="ECO:0000313" key="3">
    <source>
        <dbReference type="EMBL" id="CAB4719804.1"/>
    </source>
</evidence>
<keyword evidence="2" id="KW-0472">Membrane</keyword>
<evidence type="ECO:0000313" key="5">
    <source>
        <dbReference type="EMBL" id="CAB4807714.1"/>
    </source>
</evidence>
<evidence type="ECO:0000313" key="4">
    <source>
        <dbReference type="EMBL" id="CAB4788838.1"/>
    </source>
</evidence>
<dbReference type="EMBL" id="CAEZYH010000033">
    <property type="protein sequence ID" value="CAB4719804.1"/>
    <property type="molecule type" value="Genomic_DNA"/>
</dbReference>
<keyword evidence="2" id="KW-1133">Transmembrane helix</keyword>
<evidence type="ECO:0000313" key="8">
    <source>
        <dbReference type="EMBL" id="CAB5031894.1"/>
    </source>
</evidence>
<protein>
    <submittedName>
        <fullName evidence="7">Unannotated protein</fullName>
    </submittedName>
</protein>
<evidence type="ECO:0000313" key="6">
    <source>
        <dbReference type="EMBL" id="CAB4879167.1"/>
    </source>
</evidence>
<evidence type="ECO:0000256" key="2">
    <source>
        <dbReference type="SAM" id="Phobius"/>
    </source>
</evidence>
<evidence type="ECO:0000313" key="7">
    <source>
        <dbReference type="EMBL" id="CAB4904522.1"/>
    </source>
</evidence>
<gene>
    <name evidence="3" type="ORF">UFOPK2658_00940</name>
    <name evidence="4" type="ORF">UFOPK2880_01888</name>
    <name evidence="5" type="ORF">UFOPK3004_01035</name>
    <name evidence="6" type="ORF">UFOPK3304_01475</name>
    <name evidence="7" type="ORF">UFOPK3494_01122</name>
    <name evidence="8" type="ORF">UFOPK4134_01076</name>
</gene>
<dbReference type="AlphaFoldDB" id="A0A6J7G7Z1"/>
<dbReference type="InterPro" id="IPR007060">
    <property type="entry name" value="FtsL/DivIC"/>
</dbReference>
<feature type="transmembrane region" description="Helical" evidence="2">
    <location>
        <begin position="57"/>
        <end position="83"/>
    </location>
</feature>
<dbReference type="EMBL" id="CAFBPS010000080">
    <property type="protein sequence ID" value="CAB5031894.1"/>
    <property type="molecule type" value="Genomic_DNA"/>
</dbReference>
<feature type="compositionally biased region" description="Low complexity" evidence="1">
    <location>
        <begin position="26"/>
        <end position="35"/>
    </location>
</feature>
<dbReference type="Pfam" id="PF04977">
    <property type="entry name" value="DivIC"/>
    <property type="match status" value="1"/>
</dbReference>
<proteinExistence type="predicted"/>
<feature type="region of interest" description="Disordered" evidence="1">
    <location>
        <begin position="1"/>
        <end position="39"/>
    </location>
</feature>
<name>A0A6J7G7Z1_9ZZZZ</name>